<sequence>MGVATVQGYGPRGAIVGVALLGVLAAALSGCGLLSENGAPDRIVIPATDQLSTESKPATISASVGARTSDNSVPSEWSYERVIKSAPRVSNSDFQEGATSQDGDREDVSGYHFSSADRSVRCSTGNNGAQALACVSDSTIGPASPPADEDPGCTWDRHLVVLSSDGVRAGGCSNRYSVLYRSHTVAPGSAITVDRFACLSETDGLYCVESSSGSGFSITPKGYKELRAADRAPESLTGVTDESSTPNSSSSVVPTR</sequence>
<organism evidence="3 4">
    <name type="scientific">Gordonia spumicola</name>
    <dbReference type="NCBI Taxonomy" id="589161"/>
    <lineage>
        <taxon>Bacteria</taxon>
        <taxon>Bacillati</taxon>
        <taxon>Actinomycetota</taxon>
        <taxon>Actinomycetes</taxon>
        <taxon>Mycobacteriales</taxon>
        <taxon>Gordoniaceae</taxon>
        <taxon>Gordonia</taxon>
    </lineage>
</organism>
<name>A0A7I9VEV4_9ACTN</name>
<evidence type="ECO:0000256" key="1">
    <source>
        <dbReference type="SAM" id="MobiDB-lite"/>
    </source>
</evidence>
<evidence type="ECO:0008006" key="5">
    <source>
        <dbReference type="Google" id="ProtNLM"/>
    </source>
</evidence>
<reference evidence="4" key="1">
    <citation type="submission" date="2019-06" db="EMBL/GenBank/DDBJ databases">
        <title>Gordonia isolated from sludge of a wastewater treatment plant.</title>
        <authorList>
            <person name="Tamura T."/>
            <person name="Aoyama K."/>
            <person name="Kang Y."/>
            <person name="Saito S."/>
            <person name="Akiyama N."/>
            <person name="Yazawa K."/>
            <person name="Gonoi T."/>
            <person name="Mikami Y."/>
        </authorList>
    </citation>
    <scope>NUCLEOTIDE SEQUENCE [LARGE SCALE GENOMIC DNA]</scope>
    <source>
        <strain evidence="4">NBRC 107696</strain>
    </source>
</reference>
<evidence type="ECO:0000313" key="3">
    <source>
        <dbReference type="EMBL" id="GEE03836.1"/>
    </source>
</evidence>
<evidence type="ECO:0000313" key="4">
    <source>
        <dbReference type="Proteomes" id="UP000444960"/>
    </source>
</evidence>
<dbReference type="EMBL" id="BJOV01000005">
    <property type="protein sequence ID" value="GEE03836.1"/>
    <property type="molecule type" value="Genomic_DNA"/>
</dbReference>
<accession>A0A7I9VEV4</accession>
<gene>
    <name evidence="3" type="ORF">nbrc107696_42820</name>
</gene>
<dbReference type="Proteomes" id="UP000444960">
    <property type="component" value="Unassembled WGS sequence"/>
</dbReference>
<feature type="region of interest" description="Disordered" evidence="1">
    <location>
        <begin position="227"/>
        <end position="256"/>
    </location>
</feature>
<keyword evidence="4" id="KW-1185">Reference proteome</keyword>
<keyword evidence="2" id="KW-0812">Transmembrane</keyword>
<keyword evidence="2" id="KW-0472">Membrane</keyword>
<dbReference type="AlphaFoldDB" id="A0A7I9VEV4"/>
<evidence type="ECO:0000256" key="2">
    <source>
        <dbReference type="SAM" id="Phobius"/>
    </source>
</evidence>
<feature type="transmembrane region" description="Helical" evidence="2">
    <location>
        <begin position="14"/>
        <end position="34"/>
    </location>
</feature>
<protein>
    <recommendedName>
        <fullName evidence="5">Lipoprotein LppI</fullName>
    </recommendedName>
</protein>
<feature type="compositionally biased region" description="Low complexity" evidence="1">
    <location>
        <begin position="243"/>
        <end position="256"/>
    </location>
</feature>
<comment type="caution">
    <text evidence="3">The sequence shown here is derived from an EMBL/GenBank/DDBJ whole genome shotgun (WGS) entry which is preliminary data.</text>
</comment>
<keyword evidence="2" id="KW-1133">Transmembrane helix</keyword>
<proteinExistence type="predicted"/>